<dbReference type="AlphaFoldDB" id="A0A1J0WG02"/>
<dbReference type="InterPro" id="IPR022928">
    <property type="entry name" value="RNA_2'-PTrans_KptA"/>
</dbReference>
<evidence type="ECO:0000313" key="7">
    <source>
        <dbReference type="Proteomes" id="UP000181897"/>
    </source>
</evidence>
<sequence>MPSPSRLLTLVLRHEPEKIGIQLDAAGWTDVPLLLRAMKRQGQAISLAELEAIVGEDNKSRFTLSDDKKRIRAAQGHSVPVDLGLSPQLPPPVLYHGTARHYLDPIFVEGLVPGGRQLVHLSSDVETATRVGGRHGKAVVLSVDCEAMVTEGHEFLVADNGVWLTASVPAKFLGFVPISE</sequence>
<evidence type="ECO:0000256" key="1">
    <source>
        <dbReference type="ARBA" id="ARBA00009836"/>
    </source>
</evidence>
<dbReference type="EMBL" id="CP018076">
    <property type="protein sequence ID" value="APE43242.1"/>
    <property type="molecule type" value="Genomic_DNA"/>
</dbReference>
<dbReference type="OrthoDB" id="4537997at2"/>
<name>A0A1J0WG02_9RHOB</name>
<evidence type="ECO:0000256" key="3">
    <source>
        <dbReference type="ARBA" id="ARBA00023027"/>
    </source>
</evidence>
<dbReference type="SUPFAM" id="SSF56399">
    <property type="entry name" value="ADP-ribosylation"/>
    <property type="match status" value="1"/>
</dbReference>
<keyword evidence="2 5" id="KW-0808">Transferase</keyword>
<dbReference type="RefSeq" id="WP_071971577.1">
    <property type="nucleotide sequence ID" value="NZ_CP018076.1"/>
</dbReference>
<dbReference type="InterPro" id="IPR002745">
    <property type="entry name" value="Ptrans_KptA/Tpt1"/>
</dbReference>
<evidence type="ECO:0000256" key="5">
    <source>
        <dbReference type="HAMAP-Rule" id="MF_00299"/>
    </source>
</evidence>
<dbReference type="EC" id="2.7.1.-" evidence="5"/>
<evidence type="ECO:0000313" key="6">
    <source>
        <dbReference type="EMBL" id="APE43242.1"/>
    </source>
</evidence>
<reference evidence="6 7" key="1">
    <citation type="submission" date="2016-11" db="EMBL/GenBank/DDBJ databases">
        <title>Complete genome sequence of Sulfitobacter sp. AM1-D1, a toxic bacteria associated with marine dinoflagellate Alexandrium minutum in East China Sea.</title>
        <authorList>
            <person name="Yang Q."/>
            <person name="Zhang X."/>
            <person name="Tian X."/>
        </authorList>
    </citation>
    <scope>NUCLEOTIDE SEQUENCE [LARGE SCALE GENOMIC DNA]</scope>
    <source>
        <strain evidence="6 7">AM1-D1</strain>
    </source>
</reference>
<dbReference type="Gene3D" id="1.10.10.970">
    <property type="entry name" value="RNA 2'-phosphotransferase, Tpt1/KptA family, N-terminal domain"/>
    <property type="match status" value="1"/>
</dbReference>
<dbReference type="InterPro" id="IPR042081">
    <property type="entry name" value="RNA_2'-PTrans_C"/>
</dbReference>
<dbReference type="HAMAP" id="MF_00299">
    <property type="entry name" value="KptA"/>
    <property type="match status" value="1"/>
</dbReference>
<accession>A0A1J0WG02</accession>
<dbReference type="Proteomes" id="UP000181897">
    <property type="component" value="Chromosome"/>
</dbReference>
<dbReference type="InterPro" id="IPR042080">
    <property type="entry name" value="RNA_2'-PTrans_N"/>
</dbReference>
<gene>
    <name evidence="5" type="primary">kptA</name>
    <name evidence="6" type="ORF">BOO69_07295</name>
</gene>
<dbReference type="Pfam" id="PF01885">
    <property type="entry name" value="PTS_2-RNA"/>
    <property type="match status" value="1"/>
</dbReference>
<comment type="similarity">
    <text evidence="1 5">Belongs to the KptA/TPT1 family.</text>
</comment>
<dbReference type="GO" id="GO:0000215">
    <property type="term" value="F:tRNA 2'-phosphotransferase activity"/>
    <property type="evidence" value="ECO:0007669"/>
    <property type="project" value="TreeGrafter"/>
</dbReference>
<comment type="function">
    <text evidence="4 5">Removes the 2'-phosphate from RNA via an intermediate in which the phosphate is ADP-ribosylated by NAD followed by a presumed transesterification to release the RNA and generate ADP-ribose 1''-2''-cyclic phosphate (APPR&gt;P). May function as an ADP-ribosylase.</text>
</comment>
<dbReference type="GO" id="GO:0003950">
    <property type="term" value="F:NAD+ poly-ADP-ribosyltransferase activity"/>
    <property type="evidence" value="ECO:0007669"/>
    <property type="project" value="InterPro"/>
</dbReference>
<dbReference type="PANTHER" id="PTHR12684">
    <property type="entry name" value="PUTATIVE PHOSPHOTRANSFERASE"/>
    <property type="match status" value="1"/>
</dbReference>
<protein>
    <recommendedName>
        <fullName evidence="5">Probable RNA 2'-phosphotransferase</fullName>
        <ecNumber evidence="5">2.7.1.-</ecNumber>
    </recommendedName>
</protein>
<evidence type="ECO:0000256" key="2">
    <source>
        <dbReference type="ARBA" id="ARBA00022679"/>
    </source>
</evidence>
<keyword evidence="7" id="KW-1185">Reference proteome</keyword>
<dbReference type="Gene3D" id="3.20.170.30">
    <property type="match status" value="1"/>
</dbReference>
<dbReference type="KEGG" id="suam:BOO69_07295"/>
<proteinExistence type="inferred from homology"/>
<organism evidence="6 7">
    <name type="scientific">Sulfitobacter alexandrii</name>
    <dbReference type="NCBI Taxonomy" id="1917485"/>
    <lineage>
        <taxon>Bacteria</taxon>
        <taxon>Pseudomonadati</taxon>
        <taxon>Pseudomonadota</taxon>
        <taxon>Alphaproteobacteria</taxon>
        <taxon>Rhodobacterales</taxon>
        <taxon>Roseobacteraceae</taxon>
        <taxon>Sulfitobacter</taxon>
    </lineage>
</organism>
<keyword evidence="3 5" id="KW-0520">NAD</keyword>
<dbReference type="GO" id="GO:0006388">
    <property type="term" value="P:tRNA splicing, via endonucleolytic cleavage and ligation"/>
    <property type="evidence" value="ECO:0007669"/>
    <property type="project" value="UniProtKB-UniRule"/>
</dbReference>
<dbReference type="PANTHER" id="PTHR12684:SF2">
    <property type="entry name" value="TRNA 2'-PHOSPHOTRANSFERASE 1"/>
    <property type="match status" value="1"/>
</dbReference>
<evidence type="ECO:0000256" key="4">
    <source>
        <dbReference type="ARBA" id="ARBA00025212"/>
    </source>
</evidence>